<feature type="compositionally biased region" description="Low complexity" evidence="1">
    <location>
        <begin position="7"/>
        <end position="30"/>
    </location>
</feature>
<organism evidence="2 3">
    <name type="scientific">Anopheles merus</name>
    <name type="common">Mosquito</name>
    <dbReference type="NCBI Taxonomy" id="30066"/>
    <lineage>
        <taxon>Eukaryota</taxon>
        <taxon>Metazoa</taxon>
        <taxon>Ecdysozoa</taxon>
        <taxon>Arthropoda</taxon>
        <taxon>Hexapoda</taxon>
        <taxon>Insecta</taxon>
        <taxon>Pterygota</taxon>
        <taxon>Neoptera</taxon>
        <taxon>Endopterygota</taxon>
        <taxon>Diptera</taxon>
        <taxon>Nematocera</taxon>
        <taxon>Culicoidea</taxon>
        <taxon>Culicidae</taxon>
        <taxon>Anophelinae</taxon>
        <taxon>Anopheles</taxon>
    </lineage>
</organism>
<evidence type="ECO:0000256" key="1">
    <source>
        <dbReference type="SAM" id="MobiDB-lite"/>
    </source>
</evidence>
<protein>
    <submittedName>
        <fullName evidence="2">Uncharacterized protein</fullName>
    </submittedName>
</protein>
<feature type="compositionally biased region" description="Low complexity" evidence="1">
    <location>
        <begin position="85"/>
        <end position="97"/>
    </location>
</feature>
<dbReference type="VEuPathDB" id="VectorBase:AMEM004488"/>
<dbReference type="AlphaFoldDB" id="A0A182UVR3"/>
<feature type="region of interest" description="Disordered" evidence="1">
    <location>
        <begin position="1"/>
        <end position="97"/>
    </location>
</feature>
<dbReference type="Proteomes" id="UP000075903">
    <property type="component" value="Unassembled WGS sequence"/>
</dbReference>
<evidence type="ECO:0000313" key="2">
    <source>
        <dbReference type="EnsemblMetazoa" id="AMEM004488-PA"/>
    </source>
</evidence>
<evidence type="ECO:0000313" key="3">
    <source>
        <dbReference type="Proteomes" id="UP000075903"/>
    </source>
</evidence>
<dbReference type="VEuPathDB" id="VectorBase:AMEM21_008065"/>
<reference evidence="2" key="1">
    <citation type="submission" date="2020-05" db="UniProtKB">
        <authorList>
            <consortium name="EnsemblMetazoa"/>
        </authorList>
    </citation>
    <scope>IDENTIFICATION</scope>
    <source>
        <strain evidence="2">MAF</strain>
    </source>
</reference>
<dbReference type="EnsemblMetazoa" id="AMEM004488-RA">
    <property type="protein sequence ID" value="AMEM004488-PA"/>
    <property type="gene ID" value="AMEM004488"/>
</dbReference>
<name>A0A182UVR3_ANOME</name>
<sequence length="163" mass="16537">MASGGESSTVPSLLSPTTTGTALSAGSYATRQQLAANGGGTVQPAQPVAVTAGNPPNGPAGTGQQSSLSPRRRARLQRSERLQSDHSQSSQSPSYSSWEALIRDSFGQIVWPIRITSWEMVQSDRMGGGGAATGAGGFMAGGRNASYHAPDCVAASDKGDGNG</sequence>
<keyword evidence="3" id="KW-1185">Reference proteome</keyword>
<proteinExistence type="predicted"/>
<accession>A0A182UVR3</accession>